<comment type="domain">
    <text evidence="3">The nitrogen atoms of the two glycine residues in the GGXR motif define the oxyanion hole, and stabilize the oxyanion that forms during the nucleophilic attack by the catalytic serine during substrate cleavage.</text>
</comment>
<gene>
    <name evidence="5" type="ORF">Agub_g6891</name>
</gene>
<keyword evidence="1 2" id="KW-0443">Lipid metabolism</keyword>
<evidence type="ECO:0000256" key="2">
    <source>
        <dbReference type="PROSITE-ProRule" id="PRU01161"/>
    </source>
</evidence>
<name>A0AAD3DRS8_9CHLO</name>
<comment type="function">
    <text evidence="3">Lipolytic acyl hydrolase (LAH).</text>
</comment>
<dbReference type="InterPro" id="IPR033562">
    <property type="entry name" value="PLPL"/>
</dbReference>
<feature type="active site" description="Proton acceptor" evidence="2">
    <location>
        <position position="213"/>
    </location>
</feature>
<sequence>MFSCFSCDSQGTAPAKRSFIAPGGPKTHGSTAGVLSSSTSVGGGLQHPAAVAFRSGNIGITFSGAGFLLPYFIGVTEVLQHLRVLRPGRSTPVAGSSAGSLVAVSIACGLSMTQMYDSFLDTVRDCRTNGSYRRLDVVLRRWLDSTLPPDAAERCSGVATVAITRLFPRPRAETISTFTSREDLIAALMTSCHIPAYFNGELTANFRGKTAIDGGVTSLMPRPTAPHDFLLKVCCLPRAQVARLPIFNRRRMLEDLHLGITPDAFGAWPYGLKDMLTAALHPHSDDFIQTLLEAGRHDATHWAHATGLAPPGLPLPPRPPMPPLVLGARAGPATA</sequence>
<dbReference type="EC" id="3.1.1.-" evidence="3"/>
<dbReference type="PANTHER" id="PTHR12406">
    <property type="entry name" value="CALCIUM-INDEPENDENT PHOSPHOLIPASE A2 IPLA2 -RELATED"/>
    <property type="match status" value="1"/>
</dbReference>
<dbReference type="GO" id="GO:0005737">
    <property type="term" value="C:cytoplasm"/>
    <property type="evidence" value="ECO:0007669"/>
    <property type="project" value="TreeGrafter"/>
</dbReference>
<keyword evidence="2 3" id="KW-0442">Lipid degradation</keyword>
<comment type="caution">
    <text evidence="5">The sequence shown here is derived from an EMBL/GenBank/DDBJ whole genome shotgun (WGS) entry which is preliminary data.</text>
</comment>
<dbReference type="InterPro" id="IPR016035">
    <property type="entry name" value="Acyl_Trfase/lysoPLipase"/>
</dbReference>
<dbReference type="GO" id="GO:0004806">
    <property type="term" value="F:triacylglycerol lipase activity"/>
    <property type="evidence" value="ECO:0007669"/>
    <property type="project" value="TreeGrafter"/>
</dbReference>
<dbReference type="Proteomes" id="UP001054857">
    <property type="component" value="Unassembled WGS sequence"/>
</dbReference>
<dbReference type="SUPFAM" id="SSF52151">
    <property type="entry name" value="FabD/lysophospholipase-like"/>
    <property type="match status" value="1"/>
</dbReference>
<protein>
    <recommendedName>
        <fullName evidence="3">Patatin</fullName>
        <ecNumber evidence="3">3.1.1.-</ecNumber>
    </recommendedName>
</protein>
<proteinExistence type="inferred from homology"/>
<feature type="active site" description="Nucleophile" evidence="2">
    <location>
        <position position="97"/>
    </location>
</feature>
<evidence type="ECO:0000256" key="1">
    <source>
        <dbReference type="ARBA" id="ARBA00023098"/>
    </source>
</evidence>
<evidence type="ECO:0000256" key="3">
    <source>
        <dbReference type="RuleBase" id="RU361262"/>
    </source>
</evidence>
<feature type="short sequence motif" description="DGA/G" evidence="2">
    <location>
        <begin position="213"/>
        <end position="215"/>
    </location>
</feature>
<comment type="similarity">
    <text evidence="3">Belongs to the patatin family.</text>
</comment>
<dbReference type="AlphaFoldDB" id="A0AAD3DRS8"/>
<dbReference type="PROSITE" id="PS51635">
    <property type="entry name" value="PNPLA"/>
    <property type="match status" value="1"/>
</dbReference>
<evidence type="ECO:0000259" key="4">
    <source>
        <dbReference type="PROSITE" id="PS51635"/>
    </source>
</evidence>
<dbReference type="Pfam" id="PF01734">
    <property type="entry name" value="Patatin"/>
    <property type="match status" value="1"/>
</dbReference>
<feature type="short sequence motif" description="GXSXG" evidence="2">
    <location>
        <begin position="95"/>
        <end position="99"/>
    </location>
</feature>
<organism evidence="5 6">
    <name type="scientific">Astrephomene gubernaculifera</name>
    <dbReference type="NCBI Taxonomy" id="47775"/>
    <lineage>
        <taxon>Eukaryota</taxon>
        <taxon>Viridiplantae</taxon>
        <taxon>Chlorophyta</taxon>
        <taxon>core chlorophytes</taxon>
        <taxon>Chlorophyceae</taxon>
        <taxon>CS clade</taxon>
        <taxon>Chlamydomonadales</taxon>
        <taxon>Astrephomenaceae</taxon>
        <taxon>Astrephomene</taxon>
    </lineage>
</organism>
<dbReference type="EMBL" id="BMAR01000010">
    <property type="protein sequence ID" value="GFR45503.1"/>
    <property type="molecule type" value="Genomic_DNA"/>
</dbReference>
<feature type="non-terminal residue" evidence="5">
    <location>
        <position position="1"/>
    </location>
</feature>
<dbReference type="Gene3D" id="3.40.1090.10">
    <property type="entry name" value="Cytosolic phospholipase A2 catalytic domain"/>
    <property type="match status" value="1"/>
</dbReference>
<evidence type="ECO:0000313" key="5">
    <source>
        <dbReference type="EMBL" id="GFR45503.1"/>
    </source>
</evidence>
<accession>A0AAD3DRS8</accession>
<dbReference type="GO" id="GO:0019433">
    <property type="term" value="P:triglyceride catabolic process"/>
    <property type="evidence" value="ECO:0007669"/>
    <property type="project" value="TreeGrafter"/>
</dbReference>
<dbReference type="PANTHER" id="PTHR12406:SF7">
    <property type="entry name" value="PATATIN-LIKE PHOSPHOLIPASE DOMAIN-CONTAINING PROTEIN 4"/>
    <property type="match status" value="1"/>
</dbReference>
<keyword evidence="2 3" id="KW-0378">Hydrolase</keyword>
<evidence type="ECO:0000313" key="6">
    <source>
        <dbReference type="Proteomes" id="UP001054857"/>
    </source>
</evidence>
<dbReference type="GO" id="GO:0055088">
    <property type="term" value="P:lipid homeostasis"/>
    <property type="evidence" value="ECO:0007669"/>
    <property type="project" value="TreeGrafter"/>
</dbReference>
<comment type="caution">
    <text evidence="2">Lacks conserved residue(s) required for the propagation of feature annotation.</text>
</comment>
<dbReference type="GO" id="GO:0016020">
    <property type="term" value="C:membrane"/>
    <property type="evidence" value="ECO:0007669"/>
    <property type="project" value="TreeGrafter"/>
</dbReference>
<dbReference type="InterPro" id="IPR002641">
    <property type="entry name" value="PNPLA_dom"/>
</dbReference>
<keyword evidence="6" id="KW-1185">Reference proteome</keyword>
<reference evidence="5 6" key="1">
    <citation type="journal article" date="2021" name="Sci. Rep.">
        <title>Genome sequencing of the multicellular alga Astrephomene provides insights into convergent evolution of germ-soma differentiation.</title>
        <authorList>
            <person name="Yamashita S."/>
            <person name="Yamamoto K."/>
            <person name="Matsuzaki R."/>
            <person name="Suzuki S."/>
            <person name="Yamaguchi H."/>
            <person name="Hirooka S."/>
            <person name="Minakuchi Y."/>
            <person name="Miyagishima S."/>
            <person name="Kawachi M."/>
            <person name="Toyoda A."/>
            <person name="Nozaki H."/>
        </authorList>
    </citation>
    <scope>NUCLEOTIDE SEQUENCE [LARGE SCALE GENOMIC DNA]</scope>
    <source>
        <strain evidence="5 6">NIES-4017</strain>
    </source>
</reference>
<dbReference type="GO" id="GO:0005811">
    <property type="term" value="C:lipid droplet"/>
    <property type="evidence" value="ECO:0007669"/>
    <property type="project" value="TreeGrafter"/>
</dbReference>
<feature type="domain" description="PNPLA" evidence="4">
    <location>
        <begin position="60"/>
        <end position="228"/>
    </location>
</feature>